<reference evidence="12" key="2">
    <citation type="submission" date="2020-10" db="UniProtKB">
        <authorList>
            <consortium name="WormBaseParasite"/>
        </authorList>
    </citation>
    <scope>IDENTIFICATION</scope>
</reference>
<keyword evidence="3" id="KW-1003">Cell membrane</keyword>
<sequence length="402" mass="44706">MTRPYLPVILIIFALATLTASQDIDNGIMGMPEIQCNADTIEMKFRTKKKFAGKIYVQGHYNDASCRVDYAHPDKEGHPIGGIRLSHGACDMDRQRMIKPEGMQFSTVIVISFHPLFVTKVDRAFHINCMYRETVQTVNQQLEVSSIPTEEVQNDMPIPMCTYTIRKDEIDGPILKYARVGDQVVHRWECDTDMYGLLVHSCFVEDGQGEKQLIIDERGCHRDRLVLGDPTYTEALNMAYRESYVFKFADRVGVRFQCEIRLCVKESGGCNGVTPPDCSGPAIGGWNNKSAILRKVAKRDANPNVIKGDLISQYVYVIDNDGETDPNSAEASQLASITPLSDTYGKVCFSSPLLMAIVGFAVVAFIIAVAVVIISARKDDSSKSIKSPDSIPRIRPSSIVLH</sequence>
<accession>A0A7E4W2H8</accession>
<dbReference type="PANTHER" id="PTHR22907:SF7">
    <property type="entry name" value="ZP DOMAIN-CONTAINING PROTEIN"/>
    <property type="match status" value="1"/>
</dbReference>
<dbReference type="SMART" id="SM00241">
    <property type="entry name" value="ZP"/>
    <property type="match status" value="1"/>
</dbReference>
<feature type="signal peptide" evidence="9">
    <location>
        <begin position="1"/>
        <end position="21"/>
    </location>
</feature>
<dbReference type="InterPro" id="IPR057475">
    <property type="entry name" value="CUT_C"/>
</dbReference>
<evidence type="ECO:0000256" key="9">
    <source>
        <dbReference type="SAM" id="SignalP"/>
    </source>
</evidence>
<dbReference type="InterPro" id="IPR056953">
    <property type="entry name" value="CUT_N"/>
</dbReference>
<organism evidence="11 12">
    <name type="scientific">Panagrellus redivivus</name>
    <name type="common">Microworm</name>
    <dbReference type="NCBI Taxonomy" id="6233"/>
    <lineage>
        <taxon>Eukaryota</taxon>
        <taxon>Metazoa</taxon>
        <taxon>Ecdysozoa</taxon>
        <taxon>Nematoda</taxon>
        <taxon>Chromadorea</taxon>
        <taxon>Rhabditida</taxon>
        <taxon>Tylenchina</taxon>
        <taxon>Panagrolaimomorpha</taxon>
        <taxon>Panagrolaimoidea</taxon>
        <taxon>Panagrolaimidae</taxon>
        <taxon>Panagrellus</taxon>
    </lineage>
</organism>
<keyword evidence="4 8" id="KW-0812">Transmembrane</keyword>
<feature type="transmembrane region" description="Helical" evidence="8">
    <location>
        <begin position="353"/>
        <end position="376"/>
    </location>
</feature>
<name>A0A7E4W2H8_PANRE</name>
<protein>
    <submittedName>
        <fullName evidence="12">ZP domain-containing protein</fullName>
    </submittedName>
</protein>
<dbReference type="PROSITE" id="PS51034">
    <property type="entry name" value="ZP_2"/>
    <property type="match status" value="1"/>
</dbReference>
<keyword evidence="2" id="KW-0193">Cuticle</keyword>
<dbReference type="GO" id="GO:0042302">
    <property type="term" value="F:structural constituent of cuticle"/>
    <property type="evidence" value="ECO:0007669"/>
    <property type="project" value="UniProtKB-KW"/>
</dbReference>
<dbReference type="Pfam" id="PF25057">
    <property type="entry name" value="CUT_N"/>
    <property type="match status" value="1"/>
</dbReference>
<dbReference type="InterPro" id="IPR001507">
    <property type="entry name" value="ZP_dom"/>
</dbReference>
<evidence type="ECO:0000256" key="1">
    <source>
        <dbReference type="ARBA" id="ARBA00004251"/>
    </source>
</evidence>
<evidence type="ECO:0000256" key="8">
    <source>
        <dbReference type="SAM" id="Phobius"/>
    </source>
</evidence>
<keyword evidence="11" id="KW-1185">Reference proteome</keyword>
<comment type="subcellular location">
    <subcellularLocation>
        <location evidence="1">Cell membrane</location>
        <topology evidence="1">Single-pass type I membrane protein</topology>
    </subcellularLocation>
</comment>
<keyword evidence="5 9" id="KW-0732">Signal</keyword>
<dbReference type="WBParaSite" id="Pan_g5683.t1">
    <property type="protein sequence ID" value="Pan_g5683.t1"/>
    <property type="gene ID" value="Pan_g5683"/>
</dbReference>
<dbReference type="Pfam" id="PF25301">
    <property type="entry name" value="CUT_C"/>
    <property type="match status" value="1"/>
</dbReference>
<evidence type="ECO:0000256" key="7">
    <source>
        <dbReference type="ARBA" id="ARBA00023136"/>
    </source>
</evidence>
<evidence type="ECO:0000313" key="11">
    <source>
        <dbReference type="Proteomes" id="UP000492821"/>
    </source>
</evidence>
<evidence type="ECO:0000313" key="12">
    <source>
        <dbReference type="WBParaSite" id="Pan_g5683.t1"/>
    </source>
</evidence>
<evidence type="ECO:0000256" key="2">
    <source>
        <dbReference type="ARBA" id="ARBA00022460"/>
    </source>
</evidence>
<dbReference type="GO" id="GO:0005886">
    <property type="term" value="C:plasma membrane"/>
    <property type="evidence" value="ECO:0007669"/>
    <property type="project" value="UniProtKB-SubCell"/>
</dbReference>
<evidence type="ECO:0000256" key="5">
    <source>
        <dbReference type="ARBA" id="ARBA00022729"/>
    </source>
</evidence>
<feature type="domain" description="ZP" evidence="10">
    <location>
        <begin position="35"/>
        <end position="277"/>
    </location>
</feature>
<dbReference type="Proteomes" id="UP000492821">
    <property type="component" value="Unassembled WGS sequence"/>
</dbReference>
<evidence type="ECO:0000256" key="6">
    <source>
        <dbReference type="ARBA" id="ARBA00022989"/>
    </source>
</evidence>
<dbReference type="InterPro" id="IPR051962">
    <property type="entry name" value="Cuticlin"/>
</dbReference>
<proteinExistence type="predicted"/>
<feature type="chain" id="PRO_5029010070" evidence="9">
    <location>
        <begin position="22"/>
        <end position="402"/>
    </location>
</feature>
<evidence type="ECO:0000256" key="3">
    <source>
        <dbReference type="ARBA" id="ARBA00022475"/>
    </source>
</evidence>
<dbReference type="PANTHER" id="PTHR22907">
    <property type="entry name" value="GH04558P"/>
    <property type="match status" value="1"/>
</dbReference>
<dbReference type="AlphaFoldDB" id="A0A7E4W2H8"/>
<evidence type="ECO:0000256" key="4">
    <source>
        <dbReference type="ARBA" id="ARBA00022692"/>
    </source>
</evidence>
<keyword evidence="6 8" id="KW-1133">Transmembrane helix</keyword>
<keyword evidence="7 8" id="KW-0472">Membrane</keyword>
<evidence type="ECO:0000259" key="10">
    <source>
        <dbReference type="PROSITE" id="PS51034"/>
    </source>
</evidence>
<reference evidence="11" key="1">
    <citation type="journal article" date="2013" name="Genetics">
        <title>The draft genome and transcriptome of Panagrellus redivivus are shaped by the harsh demands of a free-living lifestyle.</title>
        <authorList>
            <person name="Srinivasan J."/>
            <person name="Dillman A.R."/>
            <person name="Macchietto M.G."/>
            <person name="Heikkinen L."/>
            <person name="Lakso M."/>
            <person name="Fracchia K.M."/>
            <person name="Antoshechkin I."/>
            <person name="Mortazavi A."/>
            <person name="Wong G."/>
            <person name="Sternberg P.W."/>
        </authorList>
    </citation>
    <scope>NUCLEOTIDE SEQUENCE [LARGE SCALE GENOMIC DNA]</scope>
    <source>
        <strain evidence="11">MT8872</strain>
    </source>
</reference>